<protein>
    <submittedName>
        <fullName evidence="2">Uncharacterized protein</fullName>
    </submittedName>
</protein>
<dbReference type="InterPro" id="IPR053030">
    <property type="entry name" value="Ribosomal_biogenesis_FAF1-like"/>
</dbReference>
<feature type="region of interest" description="Disordered" evidence="1">
    <location>
        <begin position="152"/>
        <end position="175"/>
    </location>
</feature>
<name>A0A9W8G2S9_9FUNG</name>
<proteinExistence type="predicted"/>
<gene>
    <name evidence="2" type="ORF">GGI25_005135</name>
</gene>
<feature type="compositionally biased region" description="Polar residues" evidence="1">
    <location>
        <begin position="35"/>
        <end position="54"/>
    </location>
</feature>
<reference evidence="2" key="1">
    <citation type="submission" date="2022-07" db="EMBL/GenBank/DDBJ databases">
        <title>Phylogenomic reconstructions and comparative analyses of Kickxellomycotina fungi.</title>
        <authorList>
            <person name="Reynolds N.K."/>
            <person name="Stajich J.E."/>
            <person name="Barry K."/>
            <person name="Grigoriev I.V."/>
            <person name="Crous P."/>
            <person name="Smith M.E."/>
        </authorList>
    </citation>
    <scope>NUCLEOTIDE SEQUENCE</scope>
    <source>
        <strain evidence="2">NRRL 3115</strain>
    </source>
</reference>
<feature type="region of interest" description="Disordered" evidence="1">
    <location>
        <begin position="189"/>
        <end position="212"/>
    </location>
</feature>
<dbReference type="GO" id="GO:0005730">
    <property type="term" value="C:nucleolus"/>
    <property type="evidence" value="ECO:0007669"/>
    <property type="project" value="TreeGrafter"/>
</dbReference>
<feature type="compositionally biased region" description="Basic residues" evidence="1">
    <location>
        <begin position="203"/>
        <end position="212"/>
    </location>
</feature>
<evidence type="ECO:0000313" key="3">
    <source>
        <dbReference type="Proteomes" id="UP001151518"/>
    </source>
</evidence>
<feature type="compositionally biased region" description="Basic and acidic residues" evidence="1">
    <location>
        <begin position="159"/>
        <end position="175"/>
    </location>
</feature>
<sequence length="212" mass="24098">MPPISIKPKRAPEVVVFNDAQRSASTASKHEYKSFMSSKISKLNTSQKPLTTQEQSEDRLDKKHDKEIQDLLEGRLLIEKLHESQLTGRERHKHNAKKLANLGMKVKSKEKMPADMFFAVQRSRQSKADKHIKDAKDRGILSKSMKRELEIVYTGKAAKPKDTRPRKDTDRGLRIGVGRYKDGVLHVSKSHIERVSGASHVGKGQKNKKGRR</sequence>
<comment type="caution">
    <text evidence="2">The sequence shown here is derived from an EMBL/GenBank/DDBJ whole genome shotgun (WGS) entry which is preliminary data.</text>
</comment>
<dbReference type="Proteomes" id="UP001151518">
    <property type="component" value="Unassembled WGS sequence"/>
</dbReference>
<feature type="region of interest" description="Disordered" evidence="1">
    <location>
        <begin position="22"/>
        <end position="64"/>
    </location>
</feature>
<evidence type="ECO:0000313" key="2">
    <source>
        <dbReference type="EMBL" id="KAJ2672373.1"/>
    </source>
</evidence>
<dbReference type="GO" id="GO:0000462">
    <property type="term" value="P:maturation of SSU-rRNA from tricistronic rRNA transcript (SSU-rRNA, 5.8S rRNA, LSU-rRNA)"/>
    <property type="evidence" value="ECO:0007669"/>
    <property type="project" value="TreeGrafter"/>
</dbReference>
<dbReference type="EMBL" id="JANBTW010000084">
    <property type="protein sequence ID" value="KAJ2672373.1"/>
    <property type="molecule type" value="Genomic_DNA"/>
</dbReference>
<evidence type="ECO:0000256" key="1">
    <source>
        <dbReference type="SAM" id="MobiDB-lite"/>
    </source>
</evidence>
<dbReference type="PANTHER" id="PTHR28096:SF1">
    <property type="entry name" value="PROTEIN FAF1"/>
    <property type="match status" value="1"/>
</dbReference>
<organism evidence="2 3">
    <name type="scientific">Coemansia spiralis</name>
    <dbReference type="NCBI Taxonomy" id="417178"/>
    <lineage>
        <taxon>Eukaryota</taxon>
        <taxon>Fungi</taxon>
        <taxon>Fungi incertae sedis</taxon>
        <taxon>Zoopagomycota</taxon>
        <taxon>Kickxellomycotina</taxon>
        <taxon>Kickxellomycetes</taxon>
        <taxon>Kickxellales</taxon>
        <taxon>Kickxellaceae</taxon>
        <taxon>Coemansia</taxon>
    </lineage>
</organism>
<accession>A0A9W8G2S9</accession>
<dbReference type="OrthoDB" id="5556956at2759"/>
<dbReference type="AlphaFoldDB" id="A0A9W8G2S9"/>
<dbReference type="PANTHER" id="PTHR28096">
    <property type="entry name" value="PROTEIN FAF1"/>
    <property type="match status" value="1"/>
</dbReference>